<evidence type="ECO:0000259" key="4">
    <source>
        <dbReference type="Pfam" id="PF01494"/>
    </source>
</evidence>
<gene>
    <name evidence="5" type="ORF">K491DRAFT_671255</name>
</gene>
<accession>A0A6A6SM63</accession>
<organism evidence="5 6">
    <name type="scientific">Lophiostoma macrostomum CBS 122681</name>
    <dbReference type="NCBI Taxonomy" id="1314788"/>
    <lineage>
        <taxon>Eukaryota</taxon>
        <taxon>Fungi</taxon>
        <taxon>Dikarya</taxon>
        <taxon>Ascomycota</taxon>
        <taxon>Pezizomycotina</taxon>
        <taxon>Dothideomycetes</taxon>
        <taxon>Pleosporomycetidae</taxon>
        <taxon>Pleosporales</taxon>
        <taxon>Lophiostomataceae</taxon>
        <taxon>Lophiostoma</taxon>
    </lineage>
</organism>
<dbReference type="EMBL" id="MU004561">
    <property type="protein sequence ID" value="KAF2648057.1"/>
    <property type="molecule type" value="Genomic_DNA"/>
</dbReference>
<dbReference type="PANTHER" id="PTHR46865:SF2">
    <property type="entry name" value="MONOOXYGENASE"/>
    <property type="match status" value="1"/>
</dbReference>
<dbReference type="Gene3D" id="3.30.9.10">
    <property type="entry name" value="D-Amino Acid Oxidase, subunit A, domain 2"/>
    <property type="match status" value="1"/>
</dbReference>
<dbReference type="GO" id="GO:0071949">
    <property type="term" value="F:FAD binding"/>
    <property type="evidence" value="ECO:0007669"/>
    <property type="project" value="InterPro"/>
</dbReference>
<dbReference type="InterPro" id="IPR051704">
    <property type="entry name" value="FAD_aromatic-hydroxylase"/>
</dbReference>
<dbReference type="GO" id="GO:0016491">
    <property type="term" value="F:oxidoreductase activity"/>
    <property type="evidence" value="ECO:0007669"/>
    <property type="project" value="UniProtKB-KW"/>
</dbReference>
<dbReference type="InterPro" id="IPR002938">
    <property type="entry name" value="FAD-bd"/>
</dbReference>
<dbReference type="Pfam" id="PF01494">
    <property type="entry name" value="FAD_binding_3"/>
    <property type="match status" value="1"/>
</dbReference>
<dbReference type="SUPFAM" id="SSF51905">
    <property type="entry name" value="FAD/NAD(P)-binding domain"/>
    <property type="match status" value="1"/>
</dbReference>
<evidence type="ECO:0000256" key="1">
    <source>
        <dbReference type="ARBA" id="ARBA00022630"/>
    </source>
</evidence>
<dbReference type="PANTHER" id="PTHR46865">
    <property type="entry name" value="OXIDOREDUCTASE-RELATED"/>
    <property type="match status" value="1"/>
</dbReference>
<keyword evidence="2" id="KW-0274">FAD</keyword>
<evidence type="ECO:0000313" key="5">
    <source>
        <dbReference type="EMBL" id="KAF2648057.1"/>
    </source>
</evidence>
<dbReference type="OrthoDB" id="655030at2759"/>
<evidence type="ECO:0000256" key="3">
    <source>
        <dbReference type="ARBA" id="ARBA00023002"/>
    </source>
</evidence>
<dbReference type="PROSITE" id="PS51257">
    <property type="entry name" value="PROKAR_LIPOPROTEIN"/>
    <property type="match status" value="1"/>
</dbReference>
<keyword evidence="1" id="KW-0285">Flavoprotein</keyword>
<dbReference type="PRINTS" id="PR00420">
    <property type="entry name" value="RNGMNOXGNASE"/>
</dbReference>
<dbReference type="Gene3D" id="3.50.50.60">
    <property type="entry name" value="FAD/NAD(P)-binding domain"/>
    <property type="match status" value="1"/>
</dbReference>
<proteinExistence type="predicted"/>
<evidence type="ECO:0000313" key="6">
    <source>
        <dbReference type="Proteomes" id="UP000799324"/>
    </source>
</evidence>
<keyword evidence="3" id="KW-0560">Oxidoreductase</keyword>
<feature type="domain" description="FAD-binding" evidence="4">
    <location>
        <begin position="4"/>
        <end position="316"/>
    </location>
</feature>
<evidence type="ECO:0000256" key="2">
    <source>
        <dbReference type="ARBA" id="ARBA00022827"/>
    </source>
</evidence>
<sequence length="411" mass="45491">MSDKVEVLIAGGGIAGSCLAWWLNKRVNANITIIERAPEPRTSGQAVDIRDAAVDIIRRMGLEEVIQSKHTTEEGIAFIGPNGETKASFPSSVDSNKQALTSEYEILRGDLAHIFFDATKDIVDYVFDERVADLKQQSSGKVLVTFANHLPEKEYDLVVGADGMISQVRRILFGKGPQENDYLKRLGQYIAFFTIPKIESDTRWAKWYSAPKGRLILLRPSQYEDTRAYLTVTDGNLSRFAEIDEAMKQGPDAQMDWFENEFKDVGWQANRVLEGMRTANDLYISTIAQVKIEKFVSGSVALLGDAGYAPSPITGKARAYVLAGEISKSPSDVPAALERYQSVFRVAVDQVQSLPPGAPQIVNPQTEWGIKVLSSFLGVVSSGWIRSLASKVSSVLPDRRWNPPEYTTFST</sequence>
<dbReference type="AlphaFoldDB" id="A0A6A6SM63"/>
<dbReference type="Proteomes" id="UP000799324">
    <property type="component" value="Unassembled WGS sequence"/>
</dbReference>
<keyword evidence="6" id="KW-1185">Reference proteome</keyword>
<reference evidence="5" key="1">
    <citation type="journal article" date="2020" name="Stud. Mycol.">
        <title>101 Dothideomycetes genomes: a test case for predicting lifestyles and emergence of pathogens.</title>
        <authorList>
            <person name="Haridas S."/>
            <person name="Albert R."/>
            <person name="Binder M."/>
            <person name="Bloem J."/>
            <person name="Labutti K."/>
            <person name="Salamov A."/>
            <person name="Andreopoulos B."/>
            <person name="Baker S."/>
            <person name="Barry K."/>
            <person name="Bills G."/>
            <person name="Bluhm B."/>
            <person name="Cannon C."/>
            <person name="Castanera R."/>
            <person name="Culley D."/>
            <person name="Daum C."/>
            <person name="Ezra D."/>
            <person name="Gonzalez J."/>
            <person name="Henrissat B."/>
            <person name="Kuo A."/>
            <person name="Liang C."/>
            <person name="Lipzen A."/>
            <person name="Lutzoni F."/>
            <person name="Magnuson J."/>
            <person name="Mondo S."/>
            <person name="Nolan M."/>
            <person name="Ohm R."/>
            <person name="Pangilinan J."/>
            <person name="Park H.-J."/>
            <person name="Ramirez L."/>
            <person name="Alfaro M."/>
            <person name="Sun H."/>
            <person name="Tritt A."/>
            <person name="Yoshinaga Y."/>
            <person name="Zwiers L.-H."/>
            <person name="Turgeon B."/>
            <person name="Goodwin S."/>
            <person name="Spatafora J."/>
            <person name="Crous P."/>
            <person name="Grigoriev I."/>
        </authorList>
    </citation>
    <scope>NUCLEOTIDE SEQUENCE</scope>
    <source>
        <strain evidence="5">CBS 122681</strain>
    </source>
</reference>
<name>A0A6A6SM63_9PLEO</name>
<dbReference type="InterPro" id="IPR036188">
    <property type="entry name" value="FAD/NAD-bd_sf"/>
</dbReference>
<protein>
    <submittedName>
        <fullName evidence="5">FAD/NAD(P)-binding domain-containing protein</fullName>
    </submittedName>
</protein>